<proteinExistence type="inferred from homology"/>
<dbReference type="InterPro" id="IPR020103">
    <property type="entry name" value="PsdUridine_synth_cat_dom_sf"/>
</dbReference>
<evidence type="ECO:0000256" key="3">
    <source>
        <dbReference type="ARBA" id="ARBA00023235"/>
    </source>
</evidence>
<dbReference type="FunCoup" id="A0A1B7NHX6">
    <property type="interactions" value="774"/>
</dbReference>
<feature type="compositionally biased region" description="Polar residues" evidence="4">
    <location>
        <begin position="142"/>
        <end position="161"/>
    </location>
</feature>
<evidence type="ECO:0000256" key="1">
    <source>
        <dbReference type="ARBA" id="ARBA00007953"/>
    </source>
</evidence>
<evidence type="ECO:0000256" key="4">
    <source>
        <dbReference type="SAM" id="MobiDB-lite"/>
    </source>
</evidence>
<name>A0A1B7NHX6_9AGAM</name>
<dbReference type="PROSITE" id="PS50984">
    <property type="entry name" value="TRUD"/>
    <property type="match status" value="1"/>
</dbReference>
<evidence type="ECO:0000313" key="7">
    <source>
        <dbReference type="Proteomes" id="UP000092154"/>
    </source>
</evidence>
<feature type="compositionally biased region" description="Acidic residues" evidence="4">
    <location>
        <begin position="650"/>
        <end position="661"/>
    </location>
</feature>
<feature type="region of interest" description="Disordered" evidence="4">
    <location>
        <begin position="640"/>
        <end position="669"/>
    </location>
</feature>
<feature type="domain" description="TRUD" evidence="5">
    <location>
        <begin position="500"/>
        <end position="760"/>
    </location>
</feature>
<gene>
    <name evidence="6" type="ORF">K503DRAFT_861371</name>
</gene>
<keyword evidence="7" id="KW-1185">Reference proteome</keyword>
<dbReference type="InterPro" id="IPR001656">
    <property type="entry name" value="PsdUridine_synth_TruD"/>
</dbReference>
<dbReference type="STRING" id="1314800.A0A1B7NHX6"/>
<evidence type="ECO:0000313" key="6">
    <source>
        <dbReference type="EMBL" id="OAX44541.1"/>
    </source>
</evidence>
<feature type="compositionally biased region" description="Gly residues" evidence="4">
    <location>
        <begin position="344"/>
        <end position="356"/>
    </location>
</feature>
<dbReference type="Proteomes" id="UP000092154">
    <property type="component" value="Unassembled WGS sequence"/>
</dbReference>
<dbReference type="GO" id="GO:0008033">
    <property type="term" value="P:tRNA processing"/>
    <property type="evidence" value="ECO:0007669"/>
    <property type="project" value="UniProtKB-KW"/>
</dbReference>
<sequence>MSSSAIREREDDEELARSPKRTKVDELADDDGPIVVDTSPLMKAALVAADSKDDSPSTESVLPPSHTLLGIAPTFSSDGLRQVLQTDVGISEYISRDVPPISGIIKQRFTDFLVFEVNQDHQVIHLKSLEMPESSSRKGKSSNEGSSSTAVAEGSLVQSQKPIVGVESSTAEKELSAGSEAKDKDDSSEALWNDQFSEKLAPYLCEASIEQLKTMFTEGREPPRVSDSGWGGRSTKASEDAVEISDTPKPSEEVTQNEETGKQGKNRGGRGGRGGRRRGRGGRQGGEREDHRKVLSEPISSKADRTALHQVVRELFGGKFDSETDMLTSAGDDGSRIVIKWSRNGGGRGGGRGSRGGRGDRPDRGNYPPYVHFTLQKTNRDTQDALGYLSRTLHVNIKDLAVAGTKDKRGVTVQRVSLRRGNKTVEDVWKSANQSNRRSMEEILSQRGDRGVRIADFNYRKAGLDLGMLKGNAFVITLRNVQVENVETLDNAMNSIKHKGFINYYGMQRFGTAAVPTHSIGLAILKSDWHKAVSLILQRRPGEHPEVVAARDAWLVDGDLDRALALMPRRVVAERCILESYKKQGGETRNAMGALSTIPRNLRLMYVHAYQSYVWNAIVSERIRMHGPDKVVPGDLVFESEQTTKGGNGENDEMEVDDDADNGERVTTEGKGMSYRERKKAGKAAYVAPIVKTLTEEDAHQYSIFDVIMPLPGRDVDYPGGALGERYREFLRLDGLDPDNFIRKQKEYTLNGSYRKILQLPKDLSWSILRYTDPDVPLAQADEDKLLAFDPPAVVDDGKFCALQINLTLGTAAYATMALREVTKTETSSHFQTGLTQASEDQQFRGVIAGDQVGEQPGDDDAEIEASDT</sequence>
<reference evidence="6 7" key="1">
    <citation type="submission" date="2016-06" db="EMBL/GenBank/DDBJ databases">
        <title>Comparative genomics of the ectomycorrhizal sister species Rhizopogon vinicolor and Rhizopogon vesiculosus (Basidiomycota: Boletales) reveals a divergence of the mating type B locus.</title>
        <authorList>
            <consortium name="DOE Joint Genome Institute"/>
            <person name="Mujic A.B."/>
            <person name="Kuo A."/>
            <person name="Tritt A."/>
            <person name="Lipzen A."/>
            <person name="Chen C."/>
            <person name="Johnson J."/>
            <person name="Sharma A."/>
            <person name="Barry K."/>
            <person name="Grigoriev I.V."/>
            <person name="Spatafora J.W."/>
        </authorList>
    </citation>
    <scope>NUCLEOTIDE SEQUENCE [LARGE SCALE GENOMIC DNA]</scope>
    <source>
        <strain evidence="6 7">AM-OR11-026</strain>
    </source>
</reference>
<accession>A0A1B7NHX6</accession>
<feature type="compositionally biased region" description="Acidic residues" evidence="4">
    <location>
        <begin position="857"/>
        <end position="869"/>
    </location>
</feature>
<dbReference type="Pfam" id="PF01142">
    <property type="entry name" value="TruD"/>
    <property type="match status" value="1"/>
</dbReference>
<protein>
    <submittedName>
        <fullName evidence="6">tRNA pseudouridine synthase D</fullName>
    </submittedName>
</protein>
<dbReference type="PANTHER" id="PTHR13326">
    <property type="entry name" value="TRNA PSEUDOURIDINE SYNTHASE D"/>
    <property type="match status" value="1"/>
</dbReference>
<dbReference type="GO" id="GO:0005634">
    <property type="term" value="C:nucleus"/>
    <property type="evidence" value="ECO:0007669"/>
    <property type="project" value="TreeGrafter"/>
</dbReference>
<feature type="region of interest" description="Disordered" evidence="4">
    <location>
        <begin position="850"/>
        <end position="869"/>
    </location>
</feature>
<dbReference type="InterPro" id="IPR011760">
    <property type="entry name" value="PsdUridine_synth_TruD_insert"/>
</dbReference>
<feature type="region of interest" description="Disordered" evidence="4">
    <location>
        <begin position="215"/>
        <end position="302"/>
    </location>
</feature>
<dbReference type="OrthoDB" id="447290at2759"/>
<dbReference type="Gene3D" id="3.30.2350.20">
    <property type="entry name" value="TruD, catalytic domain"/>
    <property type="match status" value="2"/>
</dbReference>
<feature type="region of interest" description="Disordered" evidence="4">
    <location>
        <begin position="1"/>
        <end position="33"/>
    </location>
</feature>
<evidence type="ECO:0000259" key="5">
    <source>
        <dbReference type="PROSITE" id="PS50984"/>
    </source>
</evidence>
<comment type="similarity">
    <text evidence="1">Belongs to the pseudouridine synthase TruD family.</text>
</comment>
<organism evidence="6 7">
    <name type="scientific">Rhizopogon vinicolor AM-OR11-026</name>
    <dbReference type="NCBI Taxonomy" id="1314800"/>
    <lineage>
        <taxon>Eukaryota</taxon>
        <taxon>Fungi</taxon>
        <taxon>Dikarya</taxon>
        <taxon>Basidiomycota</taxon>
        <taxon>Agaricomycotina</taxon>
        <taxon>Agaricomycetes</taxon>
        <taxon>Agaricomycetidae</taxon>
        <taxon>Boletales</taxon>
        <taxon>Suillineae</taxon>
        <taxon>Rhizopogonaceae</taxon>
        <taxon>Rhizopogon</taxon>
    </lineage>
</organism>
<dbReference type="InterPro" id="IPR042214">
    <property type="entry name" value="TruD_catalytic"/>
</dbReference>
<dbReference type="GO" id="GO:0003723">
    <property type="term" value="F:RNA binding"/>
    <property type="evidence" value="ECO:0007669"/>
    <property type="project" value="InterPro"/>
</dbReference>
<dbReference type="InParanoid" id="A0A1B7NHX6"/>
<dbReference type="GO" id="GO:0001522">
    <property type="term" value="P:pseudouridine synthesis"/>
    <property type="evidence" value="ECO:0007669"/>
    <property type="project" value="InterPro"/>
</dbReference>
<feature type="compositionally biased region" description="Basic residues" evidence="4">
    <location>
        <begin position="264"/>
        <end position="281"/>
    </location>
</feature>
<feature type="region of interest" description="Disordered" evidence="4">
    <location>
        <begin position="128"/>
        <end position="189"/>
    </location>
</feature>
<dbReference type="GO" id="GO:0009982">
    <property type="term" value="F:pseudouridine synthase activity"/>
    <property type="evidence" value="ECO:0007669"/>
    <property type="project" value="InterPro"/>
</dbReference>
<dbReference type="AlphaFoldDB" id="A0A1B7NHX6"/>
<dbReference type="CDD" id="cd02576">
    <property type="entry name" value="PseudoU_synth_ScPUS7"/>
    <property type="match status" value="1"/>
</dbReference>
<dbReference type="PANTHER" id="PTHR13326:SF21">
    <property type="entry name" value="PSEUDOURIDYLATE SYNTHASE PUS7L"/>
    <property type="match status" value="1"/>
</dbReference>
<keyword evidence="3" id="KW-0413">Isomerase</keyword>
<feature type="compositionally biased region" description="Basic and acidic residues" evidence="4">
    <location>
        <begin position="170"/>
        <end position="187"/>
    </location>
</feature>
<dbReference type="PROSITE" id="PS01268">
    <property type="entry name" value="UPF0024"/>
    <property type="match status" value="1"/>
</dbReference>
<dbReference type="EMBL" id="KV448124">
    <property type="protein sequence ID" value="OAX44541.1"/>
    <property type="molecule type" value="Genomic_DNA"/>
</dbReference>
<dbReference type="SUPFAM" id="SSF55120">
    <property type="entry name" value="Pseudouridine synthase"/>
    <property type="match status" value="1"/>
</dbReference>
<keyword evidence="2" id="KW-0819">tRNA processing</keyword>
<feature type="compositionally biased region" description="Basic and acidic residues" evidence="4">
    <location>
        <begin position="285"/>
        <end position="295"/>
    </location>
</feature>
<evidence type="ECO:0000256" key="2">
    <source>
        <dbReference type="ARBA" id="ARBA00022694"/>
    </source>
</evidence>
<dbReference type="NCBIfam" id="TIGR00094">
    <property type="entry name" value="tRNA_TruD_broad"/>
    <property type="match status" value="1"/>
</dbReference>
<dbReference type="InterPro" id="IPR020119">
    <property type="entry name" value="PsdUridine_synth_TruD_CS"/>
</dbReference>
<dbReference type="PIRSF" id="PIRSF037016">
    <property type="entry name" value="Pseudouridin_synth_euk_prd"/>
    <property type="match status" value="1"/>
</dbReference>
<feature type="region of interest" description="Disordered" evidence="4">
    <location>
        <begin position="339"/>
        <end position="366"/>
    </location>
</feature>